<keyword evidence="2" id="KW-0964">Secreted</keyword>
<dbReference type="InterPro" id="IPR008983">
    <property type="entry name" value="Tumour_necrosis_fac-like_dom"/>
</dbReference>
<organism evidence="5 6">
    <name type="scientific">Sphaeramia orbicularis</name>
    <name type="common">orbiculate cardinalfish</name>
    <dbReference type="NCBI Taxonomy" id="375764"/>
    <lineage>
        <taxon>Eukaryota</taxon>
        <taxon>Metazoa</taxon>
        <taxon>Chordata</taxon>
        <taxon>Craniata</taxon>
        <taxon>Vertebrata</taxon>
        <taxon>Euteleostomi</taxon>
        <taxon>Actinopterygii</taxon>
        <taxon>Neopterygii</taxon>
        <taxon>Teleostei</taxon>
        <taxon>Neoteleostei</taxon>
        <taxon>Acanthomorphata</taxon>
        <taxon>Gobiaria</taxon>
        <taxon>Kurtiformes</taxon>
        <taxon>Apogonoidei</taxon>
        <taxon>Apogonidae</taxon>
        <taxon>Apogoninae</taxon>
        <taxon>Sphaeramia</taxon>
    </lineage>
</organism>
<dbReference type="PROSITE" id="PS50871">
    <property type="entry name" value="C1Q"/>
    <property type="match status" value="1"/>
</dbReference>
<evidence type="ECO:0000256" key="3">
    <source>
        <dbReference type="ARBA" id="ARBA00022530"/>
    </source>
</evidence>
<feature type="domain" description="C1q" evidence="4">
    <location>
        <begin position="44"/>
        <end position="177"/>
    </location>
</feature>
<comment type="subcellular location">
    <subcellularLocation>
        <location evidence="1">Secreted</location>
        <location evidence="1">Extracellular space</location>
        <location evidence="1">Extracellular matrix</location>
    </subcellularLocation>
</comment>
<evidence type="ECO:0000259" key="4">
    <source>
        <dbReference type="PROSITE" id="PS50871"/>
    </source>
</evidence>
<reference evidence="5" key="1">
    <citation type="submission" date="2019-06" db="EMBL/GenBank/DDBJ databases">
        <authorList>
            <consortium name="Wellcome Sanger Institute Data Sharing"/>
        </authorList>
    </citation>
    <scope>NUCLEOTIDE SEQUENCE [LARGE SCALE GENOMIC DNA]</scope>
</reference>
<protein>
    <recommendedName>
        <fullName evidence="4">C1q domain-containing protein</fullName>
    </recommendedName>
</protein>
<dbReference type="Ensembl" id="ENSSORT00005040342.1">
    <property type="protein sequence ID" value="ENSSORP00005039334.1"/>
    <property type="gene ID" value="ENSSORG00005018361.1"/>
</dbReference>
<dbReference type="PANTHER" id="PTHR15427">
    <property type="entry name" value="EMILIN ELASTIN MICROFIBRIL INTERFACE-LOCATED PROTEIN ELASTIN MICROFIBRIL INTERFACER"/>
    <property type="match status" value="1"/>
</dbReference>
<sequence>MCLSSFCQHFCVFLYLTGQKGDLGEKGQPGQGMPGMMGMPGPCTPAIKSAFSALLNTSFPIKNWPVSFPNVLYNLQEHFNPNMGIYTAPVNGTYLFSFNLAVKDKPLKVGLFRNFLPVIKTTEGSSISTVSQVIILHLHMLDQVWLQVKDEDNNGMYAGGESTSSFTGVLLTPDSCDYPMNRGHVEQLTPSGTYEWD</sequence>
<evidence type="ECO:0000313" key="5">
    <source>
        <dbReference type="Ensembl" id="ENSSORP00005039334.1"/>
    </source>
</evidence>
<name>A0A673BDJ4_9TELE</name>
<dbReference type="InterPro" id="IPR001073">
    <property type="entry name" value="C1q_dom"/>
</dbReference>
<reference evidence="5" key="2">
    <citation type="submission" date="2025-08" db="UniProtKB">
        <authorList>
            <consortium name="Ensembl"/>
        </authorList>
    </citation>
    <scope>IDENTIFICATION</scope>
</reference>
<dbReference type="SMART" id="SM00110">
    <property type="entry name" value="C1Q"/>
    <property type="match status" value="1"/>
</dbReference>
<dbReference type="PRINTS" id="PR00007">
    <property type="entry name" value="COMPLEMNTC1Q"/>
</dbReference>
<dbReference type="InParanoid" id="A0A673BDJ4"/>
<dbReference type="AlphaFoldDB" id="A0A673BDJ4"/>
<proteinExistence type="predicted"/>
<evidence type="ECO:0000256" key="2">
    <source>
        <dbReference type="ARBA" id="ARBA00022525"/>
    </source>
</evidence>
<dbReference type="PANTHER" id="PTHR15427:SF54">
    <property type="entry name" value="C1Q DOMAIN-CONTAINING PROTEIN"/>
    <property type="match status" value="1"/>
</dbReference>
<keyword evidence="3" id="KW-0272">Extracellular matrix</keyword>
<dbReference type="Pfam" id="PF00386">
    <property type="entry name" value="C1q"/>
    <property type="match status" value="1"/>
</dbReference>
<dbReference type="SUPFAM" id="SSF49842">
    <property type="entry name" value="TNF-like"/>
    <property type="match status" value="1"/>
</dbReference>
<dbReference type="Proteomes" id="UP000472271">
    <property type="component" value="Chromosome 17"/>
</dbReference>
<dbReference type="InterPro" id="IPR050392">
    <property type="entry name" value="Collagen/C1q_domain"/>
</dbReference>
<dbReference type="Gene3D" id="2.60.120.40">
    <property type="match status" value="1"/>
</dbReference>
<evidence type="ECO:0000256" key="1">
    <source>
        <dbReference type="ARBA" id="ARBA00004498"/>
    </source>
</evidence>
<reference evidence="5" key="3">
    <citation type="submission" date="2025-09" db="UniProtKB">
        <authorList>
            <consortium name="Ensembl"/>
        </authorList>
    </citation>
    <scope>IDENTIFICATION</scope>
</reference>
<accession>A0A673BDJ4</accession>
<keyword evidence="6" id="KW-1185">Reference proteome</keyword>
<evidence type="ECO:0000313" key="6">
    <source>
        <dbReference type="Proteomes" id="UP000472271"/>
    </source>
</evidence>